<protein>
    <recommendedName>
        <fullName evidence="2">Mannosyl-glycoprotein endo-beta-N-acetylglucosamidase-like domain-containing protein</fullName>
    </recommendedName>
</protein>
<dbReference type="Gene3D" id="1.10.530.10">
    <property type="match status" value="1"/>
</dbReference>
<dbReference type="SMART" id="SM00047">
    <property type="entry name" value="LYZ2"/>
    <property type="match status" value="1"/>
</dbReference>
<sequence>MNKIIKRSWQNFLLALALVLGFAMLPAKESFAASDIRLVIDGMEISGSPSPFIESGRTLVPVRLVSEQLGAQVMWNGQDRTVSITKGSRSVLLRIDSRLVAYGGGGTESYNLTDVSPKIVGDRTFVPLRLVSNALGVGIKWDNASRTVFVDSSVTSAIEPFFDMKISSLFPNETITGSAVLKSEFQSEIPSGATIKYLLIDPATARGIVIAQGNQIGGEYKYLPNLSDKGKRVMVTAVYDANGHFLSGDAVPVQLAVVPSVSLTGIEEGQTISDSVSLGAKTNFSAAYVTYEITSRNGSKIFATEESDPYGQYKWTPMLEDNGDVSFKVTAYDHSGNAYSSPSVATSASIYPDSAVKARAQVERRLELRGVKPGDAVDKPVTLWADRNFDVSRTDYILRDMNTGAEQILKSTGYESFKWFPGPELKGGWELMVRVTDTRGASYESMPINVSVPGTPKLLLSGVGPNQVITGQVKLKVQSNVALDSISFALVNPTTGTRMVIAGGIDALAEYSYTPASVDGGSWNMEATGTYDSGKAITSEMVPLTVYTGKIYTPVPIIEKDKFLGMASQMGQNSQQMTGMSAALQTAQAILETGWGQSVPVDKYTGQLSYNLFGIKGTGPAGSVTSNTWEEYNGTTYRIDAEFRAYKNASEGWNDHKSFLLGGARYEQFRTVMHDSIQGAWALKRAGYATDSKYPLKLMDIIKRYNLQKLDETGI</sequence>
<evidence type="ECO:0000256" key="1">
    <source>
        <dbReference type="ARBA" id="ARBA00022801"/>
    </source>
</evidence>
<organism evidence="3 4">
    <name type="scientific">Peptoclostridium acidaminophilum DSM 3953</name>
    <dbReference type="NCBI Taxonomy" id="1286171"/>
    <lineage>
        <taxon>Bacteria</taxon>
        <taxon>Bacillati</taxon>
        <taxon>Bacillota</taxon>
        <taxon>Clostridia</taxon>
        <taxon>Peptostreptococcales</taxon>
        <taxon>Peptoclostridiaceae</taxon>
        <taxon>Peptoclostridium</taxon>
    </lineage>
</organism>
<dbReference type="Gene3D" id="4.10.80.30">
    <property type="entry name" value="DNA polymerase, domain 6"/>
    <property type="match status" value="1"/>
</dbReference>
<dbReference type="Proteomes" id="UP000019591">
    <property type="component" value="Plasmid EAL2_808p"/>
</dbReference>
<dbReference type="OrthoDB" id="977752at2"/>
<feature type="domain" description="Mannosyl-glycoprotein endo-beta-N-acetylglucosamidase-like" evidence="2">
    <location>
        <begin position="552"/>
        <end position="711"/>
    </location>
</feature>
<dbReference type="InterPro" id="IPR013783">
    <property type="entry name" value="Ig-like_fold"/>
</dbReference>
<dbReference type="InterPro" id="IPR002901">
    <property type="entry name" value="MGlyc_endo_b_GlcNAc-like_dom"/>
</dbReference>
<dbReference type="AlphaFoldDB" id="W8T974"/>
<gene>
    <name evidence="3" type="ORF">EAL2_808p07060</name>
</gene>
<dbReference type="EMBL" id="CP007453">
    <property type="protein sequence ID" value="AHM58209.1"/>
    <property type="molecule type" value="Genomic_DNA"/>
</dbReference>
<evidence type="ECO:0000313" key="4">
    <source>
        <dbReference type="Proteomes" id="UP000019591"/>
    </source>
</evidence>
<dbReference type="RefSeq" id="WP_051489289.1">
    <property type="nucleotide sequence ID" value="NZ_CP007453.1"/>
</dbReference>
<keyword evidence="4" id="KW-1185">Reference proteome</keyword>
<name>W8T974_PEPAC</name>
<dbReference type="HOGENOM" id="CLU_396335_0_0_9"/>
<evidence type="ECO:0000259" key="2">
    <source>
        <dbReference type="SMART" id="SM00047"/>
    </source>
</evidence>
<dbReference type="Gene3D" id="3.30.457.10">
    <property type="entry name" value="Copper amine oxidase-like, N-terminal domain"/>
    <property type="match status" value="1"/>
</dbReference>
<dbReference type="PANTHER" id="PTHR33308:SF9">
    <property type="entry name" value="PEPTIDOGLYCAN HYDROLASE FLGJ"/>
    <property type="match status" value="1"/>
</dbReference>
<dbReference type="InterPro" id="IPR036582">
    <property type="entry name" value="Mao_N_sf"/>
</dbReference>
<dbReference type="eggNOG" id="COG1705">
    <property type="taxonomic scope" value="Bacteria"/>
</dbReference>
<dbReference type="Gene3D" id="2.60.40.10">
    <property type="entry name" value="Immunoglobulins"/>
    <property type="match status" value="1"/>
</dbReference>
<dbReference type="InterPro" id="IPR012854">
    <property type="entry name" value="Cu_amine_oxidase-like_N"/>
</dbReference>
<reference evidence="3 4" key="1">
    <citation type="journal article" date="2014" name="Genome Announc.">
        <title>Complete Genome Sequence of Amino Acid-Utilizing Eubacterium acidaminophilum al-2 (DSM 3953).</title>
        <authorList>
            <person name="Poehlein A."/>
            <person name="Andreesen J.R."/>
            <person name="Daniel R."/>
        </authorList>
    </citation>
    <scope>NUCLEOTIDE SEQUENCE [LARGE SCALE GENOMIC DNA]</scope>
    <source>
        <strain evidence="3 4">DSM 3953</strain>
        <plasmid evidence="4">Plasmid EAL2_808p</plasmid>
    </source>
</reference>
<keyword evidence="3" id="KW-0614">Plasmid</keyword>
<keyword evidence="1" id="KW-0378">Hydrolase</keyword>
<dbReference type="Pfam" id="PF01832">
    <property type="entry name" value="Glucosaminidase"/>
    <property type="match status" value="1"/>
</dbReference>
<dbReference type="SUPFAM" id="SSF55383">
    <property type="entry name" value="Copper amine oxidase, domain N"/>
    <property type="match status" value="1"/>
</dbReference>
<evidence type="ECO:0000313" key="3">
    <source>
        <dbReference type="EMBL" id="AHM58209.1"/>
    </source>
</evidence>
<dbReference type="KEGG" id="eac:EAL2_808p07060"/>
<dbReference type="GO" id="GO:0004040">
    <property type="term" value="F:amidase activity"/>
    <property type="evidence" value="ECO:0007669"/>
    <property type="project" value="InterPro"/>
</dbReference>
<dbReference type="InterPro" id="IPR051056">
    <property type="entry name" value="Glycosyl_Hydrolase_73"/>
</dbReference>
<geneLocation type="plasmid" evidence="3 4">
    <name>EAL2_808p</name>
</geneLocation>
<dbReference type="Pfam" id="PF07833">
    <property type="entry name" value="Cu_amine_oxidN1"/>
    <property type="match status" value="1"/>
</dbReference>
<dbReference type="PANTHER" id="PTHR33308">
    <property type="entry name" value="PEPTIDOGLYCAN HYDROLASE FLGJ"/>
    <property type="match status" value="1"/>
</dbReference>
<proteinExistence type="predicted"/>
<accession>W8T974</accession>
<dbReference type="PATRIC" id="fig|1286171.3.peg.2888"/>